<organism evidence="1 2">
    <name type="scientific">Spiromyces aspiralis</name>
    <dbReference type="NCBI Taxonomy" id="68401"/>
    <lineage>
        <taxon>Eukaryota</taxon>
        <taxon>Fungi</taxon>
        <taxon>Fungi incertae sedis</taxon>
        <taxon>Zoopagomycota</taxon>
        <taxon>Kickxellomycotina</taxon>
        <taxon>Kickxellomycetes</taxon>
        <taxon>Kickxellales</taxon>
        <taxon>Kickxellaceae</taxon>
        <taxon>Spiromyces</taxon>
    </lineage>
</organism>
<keyword evidence="2" id="KW-1185">Reference proteome</keyword>
<evidence type="ECO:0000313" key="1">
    <source>
        <dbReference type="EMBL" id="KAJ1680230.1"/>
    </source>
</evidence>
<dbReference type="Proteomes" id="UP001145114">
    <property type="component" value="Unassembled WGS sequence"/>
</dbReference>
<proteinExistence type="predicted"/>
<dbReference type="EMBL" id="JAMZIH010000018">
    <property type="protein sequence ID" value="KAJ1680230.1"/>
    <property type="molecule type" value="Genomic_DNA"/>
</dbReference>
<gene>
    <name evidence="1" type="ORF">EV182_000427</name>
</gene>
<evidence type="ECO:0000313" key="2">
    <source>
        <dbReference type="Proteomes" id="UP001145114"/>
    </source>
</evidence>
<name>A0ACC1HY12_9FUNG</name>
<accession>A0ACC1HY12</accession>
<reference evidence="1" key="1">
    <citation type="submission" date="2022-06" db="EMBL/GenBank/DDBJ databases">
        <title>Phylogenomic reconstructions and comparative analyses of Kickxellomycotina fungi.</title>
        <authorList>
            <person name="Reynolds N.K."/>
            <person name="Stajich J.E."/>
            <person name="Barry K."/>
            <person name="Grigoriev I.V."/>
            <person name="Crous P."/>
            <person name="Smith M.E."/>
        </authorList>
    </citation>
    <scope>NUCLEOTIDE SEQUENCE</scope>
    <source>
        <strain evidence="1">RSA 2271</strain>
    </source>
</reference>
<sequence length="1389" mass="154074">MFVYALIGRSEAEDQRLAQLQQQQQTRVASESVDPMLSLPRESYVISRVVALVIDLSAKGLTRAFGTQYNSAQLIIAKDAVNLFFTRCFHGLLITLTTMVVFIAIFILRDWILNNEPILEDQLDDEEVIPGHAFAPENLNQPQWPLQPPPPPQQQQQYLRAAPAAEGDMLGRALRQDQVPRTSTRIDGIQGGEQGIGPADGEKSKEAARDSDSEGETETDGLDYKGKKPEALSRRSDDHDTSQGQRSGGLVVDQPPARHADGSLIGDHRRPEVAGHDWNDEPQQVYARPIEQPVFEDDYHHHREPPRHQPQPDVQQPLEPIVEQAPQIPPQPPLPPRMNDGDENPENFPIHEFDENAFEGEGIDNIIEAMGFNGPLANAVQYFILVIFVVSMVLAIGVWVPYVLGKLVLRLNFVAVLEYLLNSAGALKQFVLESAAGYYAWYTVSMAFLVFDYLSDLVVDAFFVVASVMSAIYSVVTLVAAKTVLTPAVLLARLTVNAAQPILGRVLSIFLSDIDVSSKGADPLWDQLVGSRHLRARWGGLTSKMTLGLVDSGSSISGETPLPVAAALSPGAIASKVIGAASTGWNRSLSSTRALCEWLFDIGITDTFSSRFIAIVVGHVVLTLFAIAYARLGRGRNLPGQRSVSMALAMTKVFMFMVIELVAFPIMCGCAIDLATIPLFPGATLSARWEYTCRNPLTSTFLHWFIGTFFMFNFSGFVSMCRSTLRPGVMWFIRDPNDPHFHPIREIFERKVTSQLRKIGISAVMYIAIIVVGFGAVFWSVYYLAPSVFPLRWNMSLPISAVPYDLLVLHFVLPPLFVSLRLGPALFAVFKGWWAWSAAKFRLSEFLLGRPVWDEMGHWVRNSWQGWLFKPPTEIVNNAWERAMNRNEDRQDASKLTKAELRPEVQHEIDEMLRDCPHLDYVLDGYWMRVPAFDSVPVAPGRKMLVPLDDKERPVDPAHDYGAMEAASQGRKEEREEEEEEQQQQQQPPHPRRRGARDFSFKSEDYQVIYVPPNFYLRLVLFMVWSWMTLIAVVMYVMVMSVVVGRRIYEKYGVRVEHDAYSLFLGLSVVGVGTAGLHYAVRVLRYLLSSTVQWQDVRQSAIDKATIVAKVVGVVIVYGGVVPFALGCGLEVGVVRPMRFFMGQRLPFVQQRPVVEGLVQNWAVSLLYVKIVYRILTLIPESHYGGKLQECFGGEAGVREWRVVESFRVFAVPAVTGSISFAVVPYLVALVCTVPQWKSGVQYGMDTLFVGPTLPYYVYPMTSLVCIAGIILHSLGKLYIRWVNAIRDQEYLVGQELQNFEEESGVAAAAPTQADDGNELGGGLARDEGDAKAGSISGVVTTMADAATGNNARTTGFGDDNNVAVAATDDAAADGDDNDESGGEPETTA</sequence>
<comment type="caution">
    <text evidence="1">The sequence shown here is derived from an EMBL/GenBank/DDBJ whole genome shotgun (WGS) entry which is preliminary data.</text>
</comment>
<protein>
    <submittedName>
        <fullName evidence="1">Uncharacterized protein</fullName>
    </submittedName>
</protein>